<dbReference type="Pfam" id="PF00535">
    <property type="entry name" value="Glycos_transf_2"/>
    <property type="match status" value="1"/>
</dbReference>
<dbReference type="PANTHER" id="PTHR22916:SF3">
    <property type="entry name" value="UDP-GLCNAC:BETAGAL BETA-1,3-N-ACETYLGLUCOSAMINYLTRANSFERASE-LIKE PROTEIN 1"/>
    <property type="match status" value="1"/>
</dbReference>
<organism evidence="2 3">
    <name type="scientific">Kaistella carnis</name>
    <dbReference type="NCBI Taxonomy" id="1241979"/>
    <lineage>
        <taxon>Bacteria</taxon>
        <taxon>Pseudomonadati</taxon>
        <taxon>Bacteroidota</taxon>
        <taxon>Flavobacteriia</taxon>
        <taxon>Flavobacteriales</taxon>
        <taxon>Weeksellaceae</taxon>
        <taxon>Chryseobacterium group</taxon>
        <taxon>Kaistella</taxon>
    </lineage>
</organism>
<dbReference type="RefSeq" id="WP_125025779.1">
    <property type="nucleotide sequence ID" value="NZ_CP034159.1"/>
</dbReference>
<dbReference type="EMBL" id="CP034159">
    <property type="protein sequence ID" value="AZI34143.1"/>
    <property type="molecule type" value="Genomic_DNA"/>
</dbReference>
<accession>A0A3G8XNK4</accession>
<dbReference type="Gene3D" id="3.90.550.10">
    <property type="entry name" value="Spore Coat Polysaccharide Biosynthesis Protein SpsA, Chain A"/>
    <property type="match status" value="1"/>
</dbReference>
<dbReference type="AlphaFoldDB" id="A0A3G8XNK4"/>
<dbReference type="InterPro" id="IPR029044">
    <property type="entry name" value="Nucleotide-diphossugar_trans"/>
</dbReference>
<dbReference type="OrthoDB" id="9802649at2"/>
<evidence type="ECO:0000313" key="2">
    <source>
        <dbReference type="EMBL" id="AZI34143.1"/>
    </source>
</evidence>
<feature type="domain" description="Glycosyltransferase 2-like" evidence="1">
    <location>
        <begin position="4"/>
        <end position="119"/>
    </location>
</feature>
<keyword evidence="3" id="KW-1185">Reference proteome</keyword>
<keyword evidence="2" id="KW-0808">Transferase</keyword>
<dbReference type="Proteomes" id="UP000270185">
    <property type="component" value="Chromosome"/>
</dbReference>
<dbReference type="KEGG" id="ccas:EIB73_13595"/>
<evidence type="ECO:0000313" key="3">
    <source>
        <dbReference type="Proteomes" id="UP000270185"/>
    </source>
</evidence>
<gene>
    <name evidence="2" type="ORF">EIB73_13595</name>
</gene>
<evidence type="ECO:0000259" key="1">
    <source>
        <dbReference type="Pfam" id="PF00535"/>
    </source>
</evidence>
<dbReference type="GO" id="GO:0016758">
    <property type="term" value="F:hexosyltransferase activity"/>
    <property type="evidence" value="ECO:0007669"/>
    <property type="project" value="UniProtKB-ARBA"/>
</dbReference>
<sequence>MIDVLLATYNGDKYIEAQIYSLLTQTYKDWKLIIHDDGSTDKTLEIIKQFQERDSRITLIEDGIKCGGAGTNFLHILKHYSTADYIIFCDQDDIWWENKLAVMLSYFNDNDIPQGVFAGGYLYSNKKGIMGDIPSPILSNFEEAFFIAGGLQGCSFMFNKKVANIANQYNGYMVMHDFLITLIVLTFGKLTYIDNKLMLYRQEHEGKTTRNVEKNRIAVLKNRFPVIDDMHYKSLLGFVENFYNQLTPDQKYNYAQFQKIYNSKNIWHRLYIILRNRFTLDKSILKLMIKIILRPFI</sequence>
<reference evidence="3" key="1">
    <citation type="submission" date="2018-11" db="EMBL/GenBank/DDBJ databases">
        <title>Proposal to divide the Flavobacteriaceae and reorganize its genera based on Amino Acid Identity values calculated from whole genome sequences.</title>
        <authorList>
            <person name="Nicholson A.C."/>
            <person name="Gulvik C.A."/>
            <person name="Whitney A.M."/>
            <person name="Humrighouse B.W."/>
            <person name="Bell M."/>
            <person name="Holmes B."/>
            <person name="Steigerwalt A.G."/>
            <person name="Villarma A."/>
            <person name="Sheth M."/>
            <person name="Batra D."/>
            <person name="Pryor J."/>
            <person name="Bernardet J.-F."/>
            <person name="Hugo C."/>
            <person name="Kampfer P."/>
            <person name="Newman J.D."/>
            <person name="McQuiston J.R."/>
        </authorList>
    </citation>
    <scope>NUCLEOTIDE SEQUENCE [LARGE SCALE GENOMIC DNA]</scope>
    <source>
        <strain evidence="3">G0081</strain>
    </source>
</reference>
<dbReference type="PANTHER" id="PTHR22916">
    <property type="entry name" value="GLYCOSYLTRANSFERASE"/>
    <property type="match status" value="1"/>
</dbReference>
<protein>
    <submittedName>
        <fullName evidence="2">Glycosyltransferase</fullName>
    </submittedName>
</protein>
<dbReference type="InterPro" id="IPR001173">
    <property type="entry name" value="Glyco_trans_2-like"/>
</dbReference>
<proteinExistence type="predicted"/>
<dbReference type="SUPFAM" id="SSF53448">
    <property type="entry name" value="Nucleotide-diphospho-sugar transferases"/>
    <property type="match status" value="1"/>
</dbReference>
<name>A0A3G8XNK4_9FLAO</name>